<dbReference type="OrthoDB" id="5197431at2"/>
<dbReference type="EMBL" id="FOEF01000029">
    <property type="protein sequence ID" value="SEP53608.1"/>
    <property type="molecule type" value="Genomic_DNA"/>
</dbReference>
<dbReference type="AlphaFoldDB" id="A0A1H8YQG8"/>
<gene>
    <name evidence="1" type="ORF">SAMN04489732_12933</name>
</gene>
<dbReference type="Proteomes" id="UP000198582">
    <property type="component" value="Unassembled WGS sequence"/>
</dbReference>
<reference evidence="1 2" key="1">
    <citation type="submission" date="2016-10" db="EMBL/GenBank/DDBJ databases">
        <authorList>
            <person name="de Groot N.N."/>
        </authorList>
    </citation>
    <scope>NUCLEOTIDE SEQUENCE [LARGE SCALE GENOMIC DNA]</scope>
    <source>
        <strain evidence="1 2">DSM 44993</strain>
    </source>
</reference>
<evidence type="ECO:0000313" key="1">
    <source>
        <dbReference type="EMBL" id="SEP53608.1"/>
    </source>
</evidence>
<organism evidence="1 2">
    <name type="scientific">Amycolatopsis saalfeldensis</name>
    <dbReference type="NCBI Taxonomy" id="394193"/>
    <lineage>
        <taxon>Bacteria</taxon>
        <taxon>Bacillati</taxon>
        <taxon>Actinomycetota</taxon>
        <taxon>Actinomycetes</taxon>
        <taxon>Pseudonocardiales</taxon>
        <taxon>Pseudonocardiaceae</taxon>
        <taxon>Amycolatopsis</taxon>
    </lineage>
</organism>
<protein>
    <submittedName>
        <fullName evidence="1">Uncharacterized protein</fullName>
    </submittedName>
</protein>
<name>A0A1H8YQG8_9PSEU</name>
<dbReference type="RefSeq" id="WP_143086426.1">
    <property type="nucleotide sequence ID" value="NZ_FOEF01000029.1"/>
</dbReference>
<accession>A0A1H8YQG8</accession>
<evidence type="ECO:0000313" key="2">
    <source>
        <dbReference type="Proteomes" id="UP000198582"/>
    </source>
</evidence>
<dbReference type="STRING" id="394193.SAMN04489732_12933"/>
<proteinExistence type="predicted"/>
<sequence>MTSWTHVLAVVVGAARPDGDVYAHFGSLLGFDAHLAVAEELGLVLPAPEPIADDAPEILLTDAGRAFVRQFQLTKLPAGRANYWNLRHASLTEPASTELACRWEALRARHSSIQNGAS</sequence>
<keyword evidence="2" id="KW-1185">Reference proteome</keyword>